<organism evidence="4 5">
    <name type="scientific">Capsicum annuum</name>
    <name type="common">Capsicum pepper</name>
    <dbReference type="NCBI Taxonomy" id="4072"/>
    <lineage>
        <taxon>Eukaryota</taxon>
        <taxon>Viridiplantae</taxon>
        <taxon>Streptophyta</taxon>
        <taxon>Embryophyta</taxon>
        <taxon>Tracheophyta</taxon>
        <taxon>Spermatophyta</taxon>
        <taxon>Magnoliopsida</taxon>
        <taxon>eudicotyledons</taxon>
        <taxon>Gunneridae</taxon>
        <taxon>Pentapetalae</taxon>
        <taxon>asterids</taxon>
        <taxon>lamiids</taxon>
        <taxon>Solanales</taxon>
        <taxon>Solanaceae</taxon>
        <taxon>Solanoideae</taxon>
        <taxon>Capsiceae</taxon>
        <taxon>Capsicum</taxon>
    </lineage>
</organism>
<keyword evidence="1" id="KW-0547">Nucleotide-binding</keyword>
<dbReference type="GO" id="GO:0003746">
    <property type="term" value="F:translation elongation factor activity"/>
    <property type="evidence" value="ECO:0007669"/>
    <property type="project" value="UniProtKB-KW"/>
</dbReference>
<dbReference type="GO" id="GO:0005525">
    <property type="term" value="F:GTP binding"/>
    <property type="evidence" value="ECO:0007669"/>
    <property type="project" value="UniProtKB-KW"/>
</dbReference>
<dbReference type="Gramene" id="PHT89935">
    <property type="protein sequence ID" value="PHT89935"/>
    <property type="gene ID" value="T459_05048"/>
</dbReference>
<dbReference type="SUPFAM" id="SSF52540">
    <property type="entry name" value="P-loop containing nucleoside triphosphate hydrolases"/>
    <property type="match status" value="1"/>
</dbReference>
<proteinExistence type="predicted"/>
<sequence>MGKEKIYISIIVIDHVDSVKSTTTSHLIYKFGGIDKCVIERFEKETAKINKSLRPQSTTVIDAPEQRDFIKNMITGTFLADCVVIIINFTTDSFEVGISKDGQTREHALLGFKQMIC</sequence>
<comment type="caution">
    <text evidence="4">The sequence shown here is derived from an EMBL/GenBank/DDBJ whole genome shotgun (WGS) entry which is preliminary data.</text>
</comment>
<dbReference type="Pfam" id="PF00009">
    <property type="entry name" value="GTP_EFTU"/>
    <property type="match status" value="1"/>
</dbReference>
<gene>
    <name evidence="4" type="ORF">T459_05048</name>
</gene>
<reference evidence="4 5" key="1">
    <citation type="journal article" date="2014" name="Nat. Genet.">
        <title>Genome sequence of the hot pepper provides insights into the evolution of pungency in Capsicum species.</title>
        <authorList>
            <person name="Kim S."/>
            <person name="Park M."/>
            <person name="Yeom S.I."/>
            <person name="Kim Y.M."/>
            <person name="Lee J.M."/>
            <person name="Lee H.A."/>
            <person name="Seo E."/>
            <person name="Choi J."/>
            <person name="Cheong K."/>
            <person name="Kim K.T."/>
            <person name="Jung K."/>
            <person name="Lee G.W."/>
            <person name="Oh S.K."/>
            <person name="Bae C."/>
            <person name="Kim S.B."/>
            <person name="Lee H.Y."/>
            <person name="Kim S.Y."/>
            <person name="Kim M.S."/>
            <person name="Kang B.C."/>
            <person name="Jo Y.D."/>
            <person name="Yang H.B."/>
            <person name="Jeong H.J."/>
            <person name="Kang W.H."/>
            <person name="Kwon J.K."/>
            <person name="Shin C."/>
            <person name="Lim J.Y."/>
            <person name="Park J.H."/>
            <person name="Huh J.H."/>
            <person name="Kim J.S."/>
            <person name="Kim B.D."/>
            <person name="Cohen O."/>
            <person name="Paran I."/>
            <person name="Suh M.C."/>
            <person name="Lee S.B."/>
            <person name="Kim Y.K."/>
            <person name="Shin Y."/>
            <person name="Noh S.J."/>
            <person name="Park J."/>
            <person name="Seo Y.S."/>
            <person name="Kwon S.Y."/>
            <person name="Kim H.A."/>
            <person name="Park J.M."/>
            <person name="Kim H.J."/>
            <person name="Choi S.B."/>
            <person name="Bosland P.W."/>
            <person name="Reeves G."/>
            <person name="Jo S.H."/>
            <person name="Lee B.W."/>
            <person name="Cho H.T."/>
            <person name="Choi H.S."/>
            <person name="Lee M.S."/>
            <person name="Yu Y."/>
            <person name="Do Choi Y."/>
            <person name="Park B.S."/>
            <person name="van Deynze A."/>
            <person name="Ashrafi H."/>
            <person name="Hill T."/>
            <person name="Kim W.T."/>
            <person name="Pai H.S."/>
            <person name="Ahn H.K."/>
            <person name="Yeam I."/>
            <person name="Giovannoni J.J."/>
            <person name="Rose J.K."/>
            <person name="Sorensen I."/>
            <person name="Lee S.J."/>
            <person name="Kim R.W."/>
            <person name="Choi I.Y."/>
            <person name="Choi B.S."/>
            <person name="Lim J.S."/>
            <person name="Lee Y.H."/>
            <person name="Choi D."/>
        </authorList>
    </citation>
    <scope>NUCLEOTIDE SEQUENCE [LARGE SCALE GENOMIC DNA]</scope>
    <source>
        <strain evidence="5">cv. CM334</strain>
    </source>
</reference>
<dbReference type="GO" id="GO:0003924">
    <property type="term" value="F:GTPase activity"/>
    <property type="evidence" value="ECO:0007669"/>
    <property type="project" value="InterPro"/>
</dbReference>
<dbReference type="Proteomes" id="UP000222542">
    <property type="component" value="Unassembled WGS sequence"/>
</dbReference>
<protein>
    <submittedName>
        <fullName evidence="4">Elongation factor 1-alpha</fullName>
    </submittedName>
</protein>
<reference evidence="4 5" key="2">
    <citation type="journal article" date="2017" name="Genome Biol.">
        <title>New reference genome sequences of hot pepper reveal the massive evolution of plant disease-resistance genes by retroduplication.</title>
        <authorList>
            <person name="Kim S."/>
            <person name="Park J."/>
            <person name="Yeom S.I."/>
            <person name="Kim Y.M."/>
            <person name="Seo E."/>
            <person name="Kim K.T."/>
            <person name="Kim M.S."/>
            <person name="Lee J.M."/>
            <person name="Cheong K."/>
            <person name="Shin H.S."/>
            <person name="Kim S.B."/>
            <person name="Han K."/>
            <person name="Lee J."/>
            <person name="Park M."/>
            <person name="Lee H.A."/>
            <person name="Lee H.Y."/>
            <person name="Lee Y."/>
            <person name="Oh S."/>
            <person name="Lee J.H."/>
            <person name="Choi E."/>
            <person name="Choi E."/>
            <person name="Lee S.E."/>
            <person name="Jeon J."/>
            <person name="Kim H."/>
            <person name="Choi G."/>
            <person name="Song H."/>
            <person name="Lee J."/>
            <person name="Lee S.C."/>
            <person name="Kwon J.K."/>
            <person name="Lee H.Y."/>
            <person name="Koo N."/>
            <person name="Hong Y."/>
            <person name="Kim R.W."/>
            <person name="Kang W.H."/>
            <person name="Huh J.H."/>
            <person name="Kang B.C."/>
            <person name="Yang T.J."/>
            <person name="Lee Y.H."/>
            <person name="Bennetzen J.L."/>
            <person name="Choi D."/>
        </authorList>
    </citation>
    <scope>NUCLEOTIDE SEQUENCE [LARGE SCALE GENOMIC DNA]</scope>
    <source>
        <strain evidence="5">cv. CM334</strain>
    </source>
</reference>
<name>A0A1U8FPF2_CAPAN</name>
<keyword evidence="5" id="KW-1185">Reference proteome</keyword>
<dbReference type="Gene3D" id="3.40.50.300">
    <property type="entry name" value="P-loop containing nucleotide triphosphate hydrolases"/>
    <property type="match status" value="1"/>
</dbReference>
<dbReference type="STRING" id="4072.A0A1U8FPF2"/>
<evidence type="ECO:0000256" key="1">
    <source>
        <dbReference type="ARBA" id="ARBA00022741"/>
    </source>
</evidence>
<dbReference type="SMR" id="A0A1U8FPF2"/>
<dbReference type="AlphaFoldDB" id="A0A1U8FPF2"/>
<keyword evidence="4" id="KW-0251">Elongation factor</keyword>
<dbReference type="InterPro" id="IPR000795">
    <property type="entry name" value="T_Tr_GTP-bd_dom"/>
</dbReference>
<dbReference type="InterPro" id="IPR027417">
    <property type="entry name" value="P-loop_NTPase"/>
</dbReference>
<evidence type="ECO:0000256" key="2">
    <source>
        <dbReference type="ARBA" id="ARBA00023134"/>
    </source>
</evidence>
<keyword evidence="4" id="KW-0648">Protein biosynthesis</keyword>
<dbReference type="InterPro" id="IPR050100">
    <property type="entry name" value="TRAFAC_GTPase_members"/>
</dbReference>
<keyword evidence="2" id="KW-0342">GTP-binding</keyword>
<evidence type="ECO:0000259" key="3">
    <source>
        <dbReference type="Pfam" id="PF00009"/>
    </source>
</evidence>
<dbReference type="PANTHER" id="PTHR23115">
    <property type="entry name" value="TRANSLATION FACTOR"/>
    <property type="match status" value="1"/>
</dbReference>
<evidence type="ECO:0000313" key="4">
    <source>
        <dbReference type="EMBL" id="PHT89935.1"/>
    </source>
</evidence>
<dbReference type="EMBL" id="AYRZ02000002">
    <property type="protein sequence ID" value="PHT89935.1"/>
    <property type="molecule type" value="Genomic_DNA"/>
</dbReference>
<accession>A0A1U8FPF2</accession>
<feature type="domain" description="Tr-type G" evidence="3">
    <location>
        <begin position="56"/>
        <end position="111"/>
    </location>
</feature>
<evidence type="ECO:0000313" key="5">
    <source>
        <dbReference type="Proteomes" id="UP000222542"/>
    </source>
</evidence>